<organism evidence="2 3">
    <name type="scientific">Variovorax guangxiensis</name>
    <dbReference type="NCBI Taxonomy" id="1775474"/>
    <lineage>
        <taxon>Bacteria</taxon>
        <taxon>Pseudomonadati</taxon>
        <taxon>Pseudomonadota</taxon>
        <taxon>Betaproteobacteria</taxon>
        <taxon>Burkholderiales</taxon>
        <taxon>Comamonadaceae</taxon>
        <taxon>Variovorax</taxon>
    </lineage>
</organism>
<dbReference type="PROSITE" id="PS50943">
    <property type="entry name" value="HTH_CROC1"/>
    <property type="match status" value="1"/>
</dbReference>
<dbReference type="EMBL" id="RXFT01000002">
    <property type="protein sequence ID" value="RUR67089.1"/>
    <property type="molecule type" value="Genomic_DNA"/>
</dbReference>
<dbReference type="OrthoDB" id="8908239at2"/>
<gene>
    <name evidence="2" type="ORF">EJP67_08430</name>
</gene>
<sequence>MWRMKDKIRLPGELGQAIKRARKEGRLKATDIASRSGRARNVLYRLERGEDVTLASLFDILRAMDLTISLERLGMPTLEEVTQRFGQDEDDDAS</sequence>
<feature type="domain" description="HTH cro/C1-type" evidence="1">
    <location>
        <begin position="18"/>
        <end position="73"/>
    </location>
</feature>
<evidence type="ECO:0000313" key="2">
    <source>
        <dbReference type="EMBL" id="RUR67089.1"/>
    </source>
</evidence>
<accession>A0A3S0Z8C5</accession>
<comment type="caution">
    <text evidence="2">The sequence shown here is derived from an EMBL/GenBank/DDBJ whole genome shotgun (WGS) entry which is preliminary data.</text>
</comment>
<evidence type="ECO:0000313" key="3">
    <source>
        <dbReference type="Proteomes" id="UP000281118"/>
    </source>
</evidence>
<dbReference type="SUPFAM" id="SSF47413">
    <property type="entry name" value="lambda repressor-like DNA-binding domains"/>
    <property type="match status" value="1"/>
</dbReference>
<dbReference type="InterPro" id="IPR001387">
    <property type="entry name" value="Cro/C1-type_HTH"/>
</dbReference>
<protein>
    <submittedName>
        <fullName evidence="2">XRE family transcriptional regulator</fullName>
    </submittedName>
</protein>
<dbReference type="AlphaFoldDB" id="A0A3S0Z8C5"/>
<dbReference type="InterPro" id="IPR010982">
    <property type="entry name" value="Lambda_DNA-bd_dom_sf"/>
</dbReference>
<name>A0A3S0Z8C5_9BURK</name>
<dbReference type="Pfam" id="PF01381">
    <property type="entry name" value="HTH_3"/>
    <property type="match status" value="1"/>
</dbReference>
<proteinExistence type="predicted"/>
<reference evidence="2 3" key="1">
    <citation type="submission" date="2018-12" db="EMBL/GenBank/DDBJ databases">
        <title>The genome sequences of Variovorax guangxiensis DSM 27352.</title>
        <authorList>
            <person name="Gao J."/>
            <person name="Sun J."/>
        </authorList>
    </citation>
    <scope>NUCLEOTIDE SEQUENCE [LARGE SCALE GENOMIC DNA]</scope>
    <source>
        <strain evidence="2 3">DSM 27352</strain>
    </source>
</reference>
<dbReference type="Proteomes" id="UP000281118">
    <property type="component" value="Unassembled WGS sequence"/>
</dbReference>
<dbReference type="GO" id="GO:0003677">
    <property type="term" value="F:DNA binding"/>
    <property type="evidence" value="ECO:0007669"/>
    <property type="project" value="InterPro"/>
</dbReference>
<evidence type="ECO:0000259" key="1">
    <source>
        <dbReference type="PROSITE" id="PS50943"/>
    </source>
</evidence>
<dbReference type="CDD" id="cd00093">
    <property type="entry name" value="HTH_XRE"/>
    <property type="match status" value="1"/>
</dbReference>
<dbReference type="Gene3D" id="1.10.260.40">
    <property type="entry name" value="lambda repressor-like DNA-binding domains"/>
    <property type="match status" value="1"/>
</dbReference>